<evidence type="ECO:0000313" key="2">
    <source>
        <dbReference type="Proteomes" id="UP001601627"/>
    </source>
</evidence>
<gene>
    <name evidence="1" type="ORF">ACFVZC_36685</name>
</gene>
<dbReference type="EMBL" id="JBHVZQ010000072">
    <property type="protein sequence ID" value="MFF1278848.1"/>
    <property type="molecule type" value="Genomic_DNA"/>
</dbReference>
<dbReference type="RefSeq" id="WP_388241686.1">
    <property type="nucleotide sequence ID" value="NZ_JBHVZQ010000072.1"/>
</dbReference>
<protein>
    <submittedName>
        <fullName evidence="1">Uncharacterized protein</fullName>
    </submittedName>
</protein>
<reference evidence="1 2" key="1">
    <citation type="submission" date="2024-09" db="EMBL/GenBank/DDBJ databases">
        <title>The Natural Products Discovery Center: Release of the First 8490 Sequenced Strains for Exploring Actinobacteria Biosynthetic Diversity.</title>
        <authorList>
            <person name="Kalkreuter E."/>
            <person name="Kautsar S.A."/>
            <person name="Yang D."/>
            <person name="Bader C.D."/>
            <person name="Teijaro C.N."/>
            <person name="Fluegel L."/>
            <person name="Davis C.M."/>
            <person name="Simpson J.R."/>
            <person name="Lauterbach L."/>
            <person name="Steele A.D."/>
            <person name="Gui C."/>
            <person name="Meng S."/>
            <person name="Li G."/>
            <person name="Viehrig K."/>
            <person name="Ye F."/>
            <person name="Su P."/>
            <person name="Kiefer A.F."/>
            <person name="Nichols A."/>
            <person name="Cepeda A.J."/>
            <person name="Yan W."/>
            <person name="Fan B."/>
            <person name="Jiang Y."/>
            <person name="Adhikari A."/>
            <person name="Zheng C.-J."/>
            <person name="Schuster L."/>
            <person name="Cowan T.M."/>
            <person name="Smanski M.J."/>
            <person name="Chevrette M.G."/>
            <person name="De Carvalho L.P.S."/>
            <person name="Shen B."/>
        </authorList>
    </citation>
    <scope>NUCLEOTIDE SEQUENCE [LARGE SCALE GENOMIC DNA]</scope>
    <source>
        <strain evidence="1 2">NPDC058328</strain>
    </source>
</reference>
<accession>A0ABW6QJD7</accession>
<sequence length="67" mass="7055">MRPASRLRQSPLTVLTGASPTRLEGRISAPQAMTVQHPLVTALAREVPLGTSVSSEGLEQHGPAQNV</sequence>
<evidence type="ECO:0000313" key="1">
    <source>
        <dbReference type="EMBL" id="MFF1278848.1"/>
    </source>
</evidence>
<comment type="caution">
    <text evidence="1">The sequence shown here is derived from an EMBL/GenBank/DDBJ whole genome shotgun (WGS) entry which is preliminary data.</text>
</comment>
<name>A0ABW6QJD7_9ACTN</name>
<keyword evidence="2" id="KW-1185">Reference proteome</keyword>
<dbReference type="Proteomes" id="UP001601627">
    <property type="component" value="Unassembled WGS sequence"/>
</dbReference>
<proteinExistence type="predicted"/>
<organism evidence="1 2">
    <name type="scientific">Streptomyces marokkonensis</name>
    <dbReference type="NCBI Taxonomy" id="324855"/>
    <lineage>
        <taxon>Bacteria</taxon>
        <taxon>Bacillati</taxon>
        <taxon>Actinomycetota</taxon>
        <taxon>Actinomycetes</taxon>
        <taxon>Kitasatosporales</taxon>
        <taxon>Streptomycetaceae</taxon>
        <taxon>Streptomyces</taxon>
    </lineage>
</organism>